<evidence type="ECO:0008006" key="3">
    <source>
        <dbReference type="Google" id="ProtNLM"/>
    </source>
</evidence>
<dbReference type="EMBL" id="QZAB01000303">
    <property type="protein sequence ID" value="RQD85385.1"/>
    <property type="molecule type" value="Genomic_DNA"/>
</dbReference>
<dbReference type="AlphaFoldDB" id="A0A3R7XI25"/>
<protein>
    <recommendedName>
        <fullName evidence="3">Transglutaminase-like domain-containing protein</fullName>
    </recommendedName>
</protein>
<accession>A0A3R7XI25</accession>
<sequence>MITLKSFILVGLVICSCLIFGCLNVDESKSVEHNTNNQTSTNILETIDIHYNKEDSNQNNRSNKYNYSCINTTLHRNEILFLKGEYALTINYIDYFEQYVTLSSLYKGDSYSTHFLYTNEIHEIKDSNYEHTIYIIGLDKIYPDETAVDITYAILPNIYQDFDSAEYRLTNIPAIKLSHDQMTRNYEWNYKSQPFLLQATYNHADYMFYSERSRQRTWVHFVKDPYHSDFIAQLSEQLELLAYNHGYERDEIPYIAISFVQSLPYISDSVSTGYDQYARFPFETMYYGGGDCEDSSILLAAILNNLGYDVALIELPGHIAVGIHDNEGIFHGSYYEHEGKKYFYLETTNSGWKPGEIPEEFKDSKAIIYPIEHGYPEIGVGFSWTVESYRHKSYVDIDIDIENVGSETANNVVIYTTLESIEDGMVWNHITSNTIETIKVDEKIKYSVSNLTFPSTETTRIGIWISGSNMGTRYVYSDWFSLKT</sequence>
<evidence type="ECO:0000313" key="2">
    <source>
        <dbReference type="Proteomes" id="UP000284763"/>
    </source>
</evidence>
<name>A0A3R7XI25_9EURY</name>
<evidence type="ECO:0000313" key="1">
    <source>
        <dbReference type="EMBL" id="RQD85385.1"/>
    </source>
</evidence>
<reference evidence="1 2" key="1">
    <citation type="submission" date="2018-08" db="EMBL/GenBank/DDBJ databases">
        <title>The metabolism and importance of syntrophic acetate oxidation coupled to methane or sulfide production in haloalkaline environments.</title>
        <authorList>
            <person name="Timmers P.H.A."/>
            <person name="Vavourakis C.D."/>
            <person name="Sorokin D.Y."/>
            <person name="Sinninghe Damste J.S."/>
            <person name="Muyzer G."/>
            <person name="Stams A.J.M."/>
            <person name="Plugge C.M."/>
        </authorList>
    </citation>
    <scope>NUCLEOTIDE SEQUENCE [LARGE SCALE GENOMIC DNA]</scope>
    <source>
        <strain evidence="1">MSAO_Arc3</strain>
    </source>
</reference>
<comment type="caution">
    <text evidence="1">The sequence shown here is derived from an EMBL/GenBank/DDBJ whole genome shotgun (WGS) entry which is preliminary data.</text>
</comment>
<dbReference type="InterPro" id="IPR010319">
    <property type="entry name" value="Transglutaminase-like_Cys_pept"/>
</dbReference>
<dbReference type="Proteomes" id="UP000284763">
    <property type="component" value="Unassembled WGS sequence"/>
</dbReference>
<dbReference type="PANTHER" id="PTHR39327:SF1">
    <property type="entry name" value="BLR5470 PROTEIN"/>
    <property type="match status" value="1"/>
</dbReference>
<dbReference type="PANTHER" id="PTHR39327">
    <property type="match status" value="1"/>
</dbReference>
<organism evidence="1 2">
    <name type="scientific">Methanosalsum natronophilum</name>
    <dbReference type="NCBI Taxonomy" id="768733"/>
    <lineage>
        <taxon>Archaea</taxon>
        <taxon>Methanobacteriati</taxon>
        <taxon>Methanobacteriota</taxon>
        <taxon>Stenosarchaea group</taxon>
        <taxon>Methanomicrobia</taxon>
        <taxon>Methanosarcinales</taxon>
        <taxon>Methanosarcinaceae</taxon>
        <taxon>Methanosalsum</taxon>
    </lineage>
</organism>
<proteinExistence type="predicted"/>
<dbReference type="PROSITE" id="PS51257">
    <property type="entry name" value="PROKAR_LIPOPROTEIN"/>
    <property type="match status" value="1"/>
</dbReference>
<dbReference type="Gene3D" id="3.10.620.30">
    <property type="match status" value="1"/>
</dbReference>
<gene>
    <name evidence="1" type="ORF">D5R95_04755</name>
</gene>